<sequence>MNVTEKSTPLRNNAALVGGGRVKHINQSRLKIWNMQRNEVVAVRKSAPLPL</sequence>
<evidence type="ECO:0000313" key="1">
    <source>
        <dbReference type="EMBL" id="JAH02598.1"/>
    </source>
</evidence>
<reference evidence="1" key="2">
    <citation type="journal article" date="2015" name="Fish Shellfish Immunol.">
        <title>Early steps in the European eel (Anguilla anguilla)-Vibrio vulnificus interaction in the gills: Role of the RtxA13 toxin.</title>
        <authorList>
            <person name="Callol A."/>
            <person name="Pajuelo D."/>
            <person name="Ebbesson L."/>
            <person name="Teles M."/>
            <person name="MacKenzie S."/>
            <person name="Amaro C."/>
        </authorList>
    </citation>
    <scope>NUCLEOTIDE SEQUENCE</scope>
</reference>
<proteinExistence type="predicted"/>
<dbReference type="EMBL" id="GBXM01105979">
    <property type="protein sequence ID" value="JAH02598.1"/>
    <property type="molecule type" value="Transcribed_RNA"/>
</dbReference>
<name>A0A0E9PFF7_ANGAN</name>
<protein>
    <submittedName>
        <fullName evidence="1">Uncharacterized protein</fullName>
    </submittedName>
</protein>
<dbReference type="AlphaFoldDB" id="A0A0E9PFF7"/>
<accession>A0A0E9PFF7</accession>
<organism evidence="1">
    <name type="scientific">Anguilla anguilla</name>
    <name type="common">European freshwater eel</name>
    <name type="synonym">Muraena anguilla</name>
    <dbReference type="NCBI Taxonomy" id="7936"/>
    <lineage>
        <taxon>Eukaryota</taxon>
        <taxon>Metazoa</taxon>
        <taxon>Chordata</taxon>
        <taxon>Craniata</taxon>
        <taxon>Vertebrata</taxon>
        <taxon>Euteleostomi</taxon>
        <taxon>Actinopterygii</taxon>
        <taxon>Neopterygii</taxon>
        <taxon>Teleostei</taxon>
        <taxon>Anguilliformes</taxon>
        <taxon>Anguillidae</taxon>
        <taxon>Anguilla</taxon>
    </lineage>
</organism>
<reference evidence="1" key="1">
    <citation type="submission" date="2014-11" db="EMBL/GenBank/DDBJ databases">
        <authorList>
            <person name="Amaro Gonzalez C."/>
        </authorList>
    </citation>
    <scope>NUCLEOTIDE SEQUENCE</scope>
</reference>